<accession>X1FC92</accession>
<evidence type="ECO:0000313" key="1">
    <source>
        <dbReference type="EMBL" id="GAH30180.1"/>
    </source>
</evidence>
<dbReference type="AlphaFoldDB" id="X1FC92"/>
<gene>
    <name evidence="1" type="ORF">S03H2_03312</name>
</gene>
<feature type="non-terminal residue" evidence="1">
    <location>
        <position position="98"/>
    </location>
</feature>
<dbReference type="InterPro" id="IPR029063">
    <property type="entry name" value="SAM-dependent_MTases_sf"/>
</dbReference>
<proteinExistence type="predicted"/>
<protein>
    <recommendedName>
        <fullName evidence="2">DNA methylase N-4/N-6 domain-containing protein</fullName>
    </recommendedName>
</protein>
<dbReference type="EMBL" id="BARU01001212">
    <property type="protein sequence ID" value="GAH30180.1"/>
    <property type="molecule type" value="Genomic_DNA"/>
</dbReference>
<reference evidence="1" key="1">
    <citation type="journal article" date="2014" name="Front. Microbiol.">
        <title>High frequency of phylogenetically diverse reductive dehalogenase-homologous genes in deep subseafloor sedimentary metagenomes.</title>
        <authorList>
            <person name="Kawai M."/>
            <person name="Futagami T."/>
            <person name="Toyoda A."/>
            <person name="Takaki Y."/>
            <person name="Nishi S."/>
            <person name="Hori S."/>
            <person name="Arai W."/>
            <person name="Tsubouchi T."/>
            <person name="Morono Y."/>
            <person name="Uchiyama I."/>
            <person name="Ito T."/>
            <person name="Fujiyama A."/>
            <person name="Inagaki F."/>
            <person name="Takami H."/>
        </authorList>
    </citation>
    <scope>NUCLEOTIDE SEQUENCE</scope>
    <source>
        <strain evidence="1">Expedition CK06-06</strain>
    </source>
</reference>
<organism evidence="1">
    <name type="scientific">marine sediment metagenome</name>
    <dbReference type="NCBI Taxonomy" id="412755"/>
    <lineage>
        <taxon>unclassified sequences</taxon>
        <taxon>metagenomes</taxon>
        <taxon>ecological metagenomes</taxon>
    </lineage>
</organism>
<sequence length="98" mass="11138">MGLKLDIIYTRDSAGEKGIKILPDNSIDMILCDMPYGTTVCKWDTIIPLKPLWKQLKRIIKPNGAVVLTASQPFTTTLIASNMKMFKYCWVWEKSKAT</sequence>
<name>X1FC92_9ZZZZ</name>
<dbReference type="Gene3D" id="3.40.50.150">
    <property type="entry name" value="Vaccinia Virus protein VP39"/>
    <property type="match status" value="1"/>
</dbReference>
<dbReference type="SUPFAM" id="SSF53335">
    <property type="entry name" value="S-adenosyl-L-methionine-dependent methyltransferases"/>
    <property type="match status" value="1"/>
</dbReference>
<comment type="caution">
    <text evidence="1">The sequence shown here is derived from an EMBL/GenBank/DDBJ whole genome shotgun (WGS) entry which is preliminary data.</text>
</comment>
<evidence type="ECO:0008006" key="2">
    <source>
        <dbReference type="Google" id="ProtNLM"/>
    </source>
</evidence>